<organism evidence="1 2">
    <name type="scientific">Tropicimonas omnivorans</name>
    <dbReference type="NCBI Taxonomy" id="3075590"/>
    <lineage>
        <taxon>Bacteria</taxon>
        <taxon>Pseudomonadati</taxon>
        <taxon>Pseudomonadota</taxon>
        <taxon>Alphaproteobacteria</taxon>
        <taxon>Rhodobacterales</taxon>
        <taxon>Roseobacteraceae</taxon>
        <taxon>Tropicimonas</taxon>
    </lineage>
</organism>
<evidence type="ECO:0008006" key="3">
    <source>
        <dbReference type="Google" id="ProtNLM"/>
    </source>
</evidence>
<gene>
    <name evidence="1" type="ORF">RM543_13975</name>
</gene>
<evidence type="ECO:0000313" key="1">
    <source>
        <dbReference type="EMBL" id="MDT0683795.1"/>
    </source>
</evidence>
<protein>
    <recommendedName>
        <fullName evidence="3">Glyceraldehyde-3-phosphate dehydrogenase</fullName>
    </recommendedName>
</protein>
<reference evidence="1 2" key="1">
    <citation type="submission" date="2023-09" db="EMBL/GenBank/DDBJ databases">
        <authorList>
            <person name="Rey-Velasco X."/>
        </authorList>
    </citation>
    <scope>NUCLEOTIDE SEQUENCE [LARGE SCALE GENOMIC DNA]</scope>
    <source>
        <strain evidence="1 2">F158</strain>
    </source>
</reference>
<name>A0ABU3DJ99_9RHOB</name>
<comment type="caution">
    <text evidence="1">The sequence shown here is derived from an EMBL/GenBank/DDBJ whole genome shotgun (WGS) entry which is preliminary data.</text>
</comment>
<dbReference type="RefSeq" id="WP_311692676.1">
    <property type="nucleotide sequence ID" value="NZ_JAVRHL010000003.1"/>
</dbReference>
<dbReference type="EMBL" id="JAVRHL010000003">
    <property type="protein sequence ID" value="MDT0683795.1"/>
    <property type="molecule type" value="Genomic_DNA"/>
</dbReference>
<sequence length="46" mass="5279">MTNRLAVILGILIALFVAADLIFGWGWCVFLGKELLKLIEWAAFWR</sequence>
<accession>A0ABU3DJ99</accession>
<dbReference type="Proteomes" id="UP001265259">
    <property type="component" value="Unassembled WGS sequence"/>
</dbReference>
<proteinExistence type="predicted"/>
<evidence type="ECO:0000313" key="2">
    <source>
        <dbReference type="Proteomes" id="UP001265259"/>
    </source>
</evidence>
<keyword evidence="2" id="KW-1185">Reference proteome</keyword>